<evidence type="ECO:0000256" key="5">
    <source>
        <dbReference type="SAM" id="MobiDB-lite"/>
    </source>
</evidence>
<evidence type="ECO:0000259" key="6">
    <source>
        <dbReference type="Pfam" id="PF04542"/>
    </source>
</evidence>
<dbReference type="InterPro" id="IPR013249">
    <property type="entry name" value="RNA_pol_sigma70_r4_t2"/>
</dbReference>
<comment type="caution">
    <text evidence="8">The sequence shown here is derived from an EMBL/GenBank/DDBJ whole genome shotgun (WGS) entry which is preliminary data.</text>
</comment>
<comment type="similarity">
    <text evidence="1">Belongs to the sigma-70 factor family. ECF subfamily.</text>
</comment>
<feature type="domain" description="RNA polymerase sigma-70 region 2" evidence="6">
    <location>
        <begin position="21"/>
        <end position="88"/>
    </location>
</feature>
<proteinExistence type="inferred from homology"/>
<gene>
    <name evidence="8" type="ORF">ACFOX3_08915</name>
</gene>
<evidence type="ECO:0000313" key="9">
    <source>
        <dbReference type="Proteomes" id="UP001595840"/>
    </source>
</evidence>
<dbReference type="Proteomes" id="UP001595840">
    <property type="component" value="Unassembled WGS sequence"/>
</dbReference>
<dbReference type="EMBL" id="JBHSCX010000006">
    <property type="protein sequence ID" value="MFC4362422.1"/>
    <property type="molecule type" value="Genomic_DNA"/>
</dbReference>
<dbReference type="Gene3D" id="1.10.1740.10">
    <property type="match status" value="1"/>
</dbReference>
<dbReference type="SUPFAM" id="SSF88946">
    <property type="entry name" value="Sigma2 domain of RNA polymerase sigma factors"/>
    <property type="match status" value="1"/>
</dbReference>
<protein>
    <submittedName>
        <fullName evidence="8">RNA polymerase sigma factor</fullName>
    </submittedName>
</protein>
<organism evidence="8 9">
    <name type="scientific">Simiduia curdlanivorans</name>
    <dbReference type="NCBI Taxonomy" id="1492769"/>
    <lineage>
        <taxon>Bacteria</taxon>
        <taxon>Pseudomonadati</taxon>
        <taxon>Pseudomonadota</taxon>
        <taxon>Gammaproteobacteria</taxon>
        <taxon>Cellvibrionales</taxon>
        <taxon>Cellvibrionaceae</taxon>
        <taxon>Simiduia</taxon>
    </lineage>
</organism>
<dbReference type="SUPFAM" id="SSF88659">
    <property type="entry name" value="Sigma3 and sigma4 domains of RNA polymerase sigma factors"/>
    <property type="match status" value="1"/>
</dbReference>
<dbReference type="RefSeq" id="WP_290260538.1">
    <property type="nucleotide sequence ID" value="NZ_JAUFQG010000004.1"/>
</dbReference>
<dbReference type="Pfam" id="PF04542">
    <property type="entry name" value="Sigma70_r2"/>
    <property type="match status" value="1"/>
</dbReference>
<dbReference type="PANTHER" id="PTHR43133:SF51">
    <property type="entry name" value="RNA POLYMERASE SIGMA FACTOR"/>
    <property type="match status" value="1"/>
</dbReference>
<accession>A0ABV8V3M6</accession>
<dbReference type="NCBIfam" id="TIGR02937">
    <property type="entry name" value="sigma70-ECF"/>
    <property type="match status" value="1"/>
</dbReference>
<name>A0ABV8V3M6_9GAMM</name>
<evidence type="ECO:0000259" key="7">
    <source>
        <dbReference type="Pfam" id="PF08281"/>
    </source>
</evidence>
<evidence type="ECO:0000256" key="4">
    <source>
        <dbReference type="ARBA" id="ARBA00023163"/>
    </source>
</evidence>
<keyword evidence="3" id="KW-0731">Sigma factor</keyword>
<keyword evidence="2" id="KW-0805">Transcription regulation</keyword>
<keyword evidence="9" id="KW-1185">Reference proteome</keyword>
<reference evidence="9" key="1">
    <citation type="journal article" date="2019" name="Int. J. Syst. Evol. Microbiol.">
        <title>The Global Catalogue of Microorganisms (GCM) 10K type strain sequencing project: providing services to taxonomists for standard genome sequencing and annotation.</title>
        <authorList>
            <consortium name="The Broad Institute Genomics Platform"/>
            <consortium name="The Broad Institute Genome Sequencing Center for Infectious Disease"/>
            <person name="Wu L."/>
            <person name="Ma J."/>
        </authorList>
    </citation>
    <scope>NUCLEOTIDE SEQUENCE [LARGE SCALE GENOMIC DNA]</scope>
    <source>
        <strain evidence="9">CECT 8570</strain>
    </source>
</reference>
<evidence type="ECO:0000256" key="1">
    <source>
        <dbReference type="ARBA" id="ARBA00010641"/>
    </source>
</evidence>
<keyword evidence="4" id="KW-0804">Transcription</keyword>
<dbReference type="InterPro" id="IPR013325">
    <property type="entry name" value="RNA_pol_sigma_r2"/>
</dbReference>
<sequence>MTDSNLIKAAQAGDRQAFARLVEAHYDLMFRCAMKWCGVKADAEDITQQACIKLARSLGQFRFESAFETWLYRLVINCAKDWQQAQGRHQRRRAHETPEQPLLDQQPSLNENPEASLFLLSVLAWIALMGEGFKEAVLLVLGEGLNHKEAAEVLQVKESTVSWRLHEVRKRLKQWHAEGGVSYERP</sequence>
<dbReference type="InterPro" id="IPR007627">
    <property type="entry name" value="RNA_pol_sigma70_r2"/>
</dbReference>
<evidence type="ECO:0000313" key="8">
    <source>
        <dbReference type="EMBL" id="MFC4362422.1"/>
    </source>
</evidence>
<dbReference type="InterPro" id="IPR014284">
    <property type="entry name" value="RNA_pol_sigma-70_dom"/>
</dbReference>
<dbReference type="Pfam" id="PF08281">
    <property type="entry name" value="Sigma70_r4_2"/>
    <property type="match status" value="1"/>
</dbReference>
<dbReference type="InterPro" id="IPR013324">
    <property type="entry name" value="RNA_pol_sigma_r3/r4-like"/>
</dbReference>
<dbReference type="PANTHER" id="PTHR43133">
    <property type="entry name" value="RNA POLYMERASE ECF-TYPE SIGMA FACTO"/>
    <property type="match status" value="1"/>
</dbReference>
<dbReference type="InterPro" id="IPR036388">
    <property type="entry name" value="WH-like_DNA-bd_sf"/>
</dbReference>
<evidence type="ECO:0000256" key="2">
    <source>
        <dbReference type="ARBA" id="ARBA00023015"/>
    </source>
</evidence>
<feature type="region of interest" description="Disordered" evidence="5">
    <location>
        <begin position="87"/>
        <end position="107"/>
    </location>
</feature>
<evidence type="ECO:0000256" key="3">
    <source>
        <dbReference type="ARBA" id="ARBA00023082"/>
    </source>
</evidence>
<dbReference type="InterPro" id="IPR039425">
    <property type="entry name" value="RNA_pol_sigma-70-like"/>
</dbReference>
<feature type="domain" description="RNA polymerase sigma factor 70 region 4 type 2" evidence="7">
    <location>
        <begin position="134"/>
        <end position="172"/>
    </location>
</feature>
<dbReference type="Gene3D" id="1.10.10.10">
    <property type="entry name" value="Winged helix-like DNA-binding domain superfamily/Winged helix DNA-binding domain"/>
    <property type="match status" value="1"/>
</dbReference>